<dbReference type="EC" id="3.1.3.18" evidence="4"/>
<dbReference type="EMBL" id="JBDJNQ010000002">
    <property type="protein sequence ID" value="MEN5376890.1"/>
    <property type="molecule type" value="Genomic_DNA"/>
</dbReference>
<comment type="caution">
    <text evidence="5">The sequence shown here is derived from an EMBL/GenBank/DDBJ whole genome shotgun (WGS) entry which is preliminary data.</text>
</comment>
<reference evidence="5 6" key="1">
    <citation type="submission" date="2024-04" db="EMBL/GenBank/DDBJ databases">
        <title>WGS of bacteria from Torrens River.</title>
        <authorList>
            <person name="Wyrsch E.R."/>
            <person name="Drigo B."/>
        </authorList>
    </citation>
    <scope>NUCLEOTIDE SEQUENCE [LARGE SCALE GENOMIC DNA]</scope>
    <source>
        <strain evidence="5 6">TWI391</strain>
    </source>
</reference>
<dbReference type="InterPro" id="IPR036412">
    <property type="entry name" value="HAD-like_sf"/>
</dbReference>
<comment type="pathway">
    <text evidence="2">Organic acid metabolism; glycolate biosynthesis; glycolate from 2-phosphoglycolate: step 1/1.</text>
</comment>
<dbReference type="SFLD" id="SFLDG01135">
    <property type="entry name" value="C1.5.6:_HAD__Beta-PGM__Phospha"/>
    <property type="match status" value="1"/>
</dbReference>
<evidence type="ECO:0000256" key="4">
    <source>
        <dbReference type="ARBA" id="ARBA00013078"/>
    </source>
</evidence>
<dbReference type="Proteomes" id="UP001409291">
    <property type="component" value="Unassembled WGS sequence"/>
</dbReference>
<gene>
    <name evidence="5" type="ORF">ABE541_06420</name>
</gene>
<keyword evidence="6" id="KW-1185">Reference proteome</keyword>
<organism evidence="5 6">
    <name type="scientific">Sphingobacterium kitahiroshimense</name>
    <dbReference type="NCBI Taxonomy" id="470446"/>
    <lineage>
        <taxon>Bacteria</taxon>
        <taxon>Pseudomonadati</taxon>
        <taxon>Bacteroidota</taxon>
        <taxon>Sphingobacteriia</taxon>
        <taxon>Sphingobacteriales</taxon>
        <taxon>Sphingobacteriaceae</taxon>
        <taxon>Sphingobacterium</taxon>
    </lineage>
</organism>
<sequence>MKDLKAVFFDFDGTLVDSERFYFEAWKPILKYHFSIDLDFETWIQHFAGHTLARNLLTMKELWDVEVKEEFMWKTTRENYAQQDMLSIPLMPHARELIHFLVEQDIQIGLVTSNFRPTVDRMLTHYDLHEHFSWFVTREDVVIPKPNPSCYEKALQLSGFSKEEVVAIEDTATGARAAIDAGLKCIAVTKQKAERDRLDFATYLFSDLKEVNAILR</sequence>
<proteinExistence type="inferred from homology"/>
<comment type="similarity">
    <text evidence="3">Belongs to the HAD-like hydrolase superfamily. CbbY/CbbZ/Gph/YieH family.</text>
</comment>
<dbReference type="InterPro" id="IPR023198">
    <property type="entry name" value="PGP-like_dom2"/>
</dbReference>
<protein>
    <recommendedName>
        <fullName evidence="4">phosphoglycolate phosphatase</fullName>
        <ecNumber evidence="4">3.1.3.18</ecNumber>
    </recommendedName>
</protein>
<evidence type="ECO:0000313" key="6">
    <source>
        <dbReference type="Proteomes" id="UP001409291"/>
    </source>
</evidence>
<dbReference type="InterPro" id="IPR006439">
    <property type="entry name" value="HAD-SF_hydro_IA"/>
</dbReference>
<evidence type="ECO:0000313" key="5">
    <source>
        <dbReference type="EMBL" id="MEN5376890.1"/>
    </source>
</evidence>
<dbReference type="CDD" id="cd07505">
    <property type="entry name" value="HAD_BPGM-like"/>
    <property type="match status" value="1"/>
</dbReference>
<evidence type="ECO:0000256" key="2">
    <source>
        <dbReference type="ARBA" id="ARBA00004818"/>
    </source>
</evidence>
<dbReference type="SFLD" id="SFLDG01129">
    <property type="entry name" value="C1.5:_HAD__Beta-PGM__Phosphata"/>
    <property type="match status" value="1"/>
</dbReference>
<evidence type="ECO:0000256" key="1">
    <source>
        <dbReference type="ARBA" id="ARBA00000830"/>
    </source>
</evidence>
<evidence type="ECO:0000256" key="3">
    <source>
        <dbReference type="ARBA" id="ARBA00006171"/>
    </source>
</evidence>
<dbReference type="InterPro" id="IPR023214">
    <property type="entry name" value="HAD_sf"/>
</dbReference>
<dbReference type="PANTHER" id="PTHR43434:SF1">
    <property type="entry name" value="PHOSPHOGLYCOLATE PHOSPHATASE"/>
    <property type="match status" value="1"/>
</dbReference>
<dbReference type="Pfam" id="PF13419">
    <property type="entry name" value="HAD_2"/>
    <property type="match status" value="1"/>
</dbReference>
<dbReference type="Gene3D" id="1.10.150.240">
    <property type="entry name" value="Putative phosphatase, domain 2"/>
    <property type="match status" value="1"/>
</dbReference>
<accession>A0ABV0BQ16</accession>
<dbReference type="PANTHER" id="PTHR43434">
    <property type="entry name" value="PHOSPHOGLYCOLATE PHOSPHATASE"/>
    <property type="match status" value="1"/>
</dbReference>
<dbReference type="RefSeq" id="WP_183917407.1">
    <property type="nucleotide sequence ID" value="NZ_JBDJLH010000003.1"/>
</dbReference>
<dbReference type="SFLD" id="SFLDS00003">
    <property type="entry name" value="Haloacid_Dehalogenase"/>
    <property type="match status" value="1"/>
</dbReference>
<dbReference type="SUPFAM" id="SSF56784">
    <property type="entry name" value="HAD-like"/>
    <property type="match status" value="1"/>
</dbReference>
<dbReference type="InterPro" id="IPR050155">
    <property type="entry name" value="HAD-like_hydrolase_sf"/>
</dbReference>
<dbReference type="InterPro" id="IPR041492">
    <property type="entry name" value="HAD_2"/>
</dbReference>
<dbReference type="Gene3D" id="3.40.50.1000">
    <property type="entry name" value="HAD superfamily/HAD-like"/>
    <property type="match status" value="1"/>
</dbReference>
<dbReference type="NCBIfam" id="TIGR01509">
    <property type="entry name" value="HAD-SF-IA-v3"/>
    <property type="match status" value="1"/>
</dbReference>
<name>A0ABV0BQ16_9SPHI</name>
<comment type="catalytic activity">
    <reaction evidence="1">
        <text>2-phosphoglycolate + H2O = glycolate + phosphate</text>
        <dbReference type="Rhea" id="RHEA:14369"/>
        <dbReference type="ChEBI" id="CHEBI:15377"/>
        <dbReference type="ChEBI" id="CHEBI:29805"/>
        <dbReference type="ChEBI" id="CHEBI:43474"/>
        <dbReference type="ChEBI" id="CHEBI:58033"/>
        <dbReference type="EC" id="3.1.3.18"/>
    </reaction>
</comment>